<feature type="compositionally biased region" description="Polar residues" evidence="28">
    <location>
        <begin position="954"/>
        <end position="964"/>
    </location>
</feature>
<keyword evidence="9" id="KW-0853">WD repeat</keyword>
<dbReference type="InterPro" id="IPR015943">
    <property type="entry name" value="WD40/YVTN_repeat-like_dom_sf"/>
</dbReference>
<evidence type="ECO:0000256" key="13">
    <source>
        <dbReference type="ARBA" id="ARBA00022741"/>
    </source>
</evidence>
<evidence type="ECO:0000256" key="23">
    <source>
        <dbReference type="ARBA" id="ARBA00047899"/>
    </source>
</evidence>
<feature type="region of interest" description="Disordered" evidence="28">
    <location>
        <begin position="220"/>
        <end position="281"/>
    </location>
</feature>
<feature type="compositionally biased region" description="Acidic residues" evidence="28">
    <location>
        <begin position="1454"/>
        <end position="1464"/>
    </location>
</feature>
<keyword evidence="17" id="KW-0156">Chromatin regulator</keyword>
<evidence type="ECO:0000256" key="2">
    <source>
        <dbReference type="ARBA" id="ARBA00004300"/>
    </source>
</evidence>
<keyword evidence="11" id="KW-0808">Transferase</keyword>
<evidence type="ECO:0000256" key="18">
    <source>
        <dbReference type="ARBA" id="ARBA00022990"/>
    </source>
</evidence>
<feature type="region of interest" description="Disordered" evidence="28">
    <location>
        <begin position="944"/>
        <end position="964"/>
    </location>
</feature>
<name>A0A7M7J754_VARDE</name>
<keyword evidence="10" id="KW-0945">Host-virus interaction</keyword>
<keyword evidence="20" id="KW-0804">Transcription</keyword>
<dbReference type="KEGG" id="vde:111244576"/>
<dbReference type="GO" id="GO:0005634">
    <property type="term" value="C:nucleus"/>
    <property type="evidence" value="ECO:0007669"/>
    <property type="project" value="UniProtKB-SubCell"/>
</dbReference>
<dbReference type="OMA" id="ECSQDQA"/>
<feature type="compositionally biased region" description="Polar residues" evidence="28">
    <location>
        <begin position="719"/>
        <end position="734"/>
    </location>
</feature>
<reference evidence="29" key="1">
    <citation type="submission" date="2021-01" db="UniProtKB">
        <authorList>
            <consortium name="EnsemblMetazoa"/>
        </authorList>
    </citation>
    <scope>IDENTIFICATION</scope>
</reference>
<evidence type="ECO:0000256" key="15">
    <source>
        <dbReference type="ARBA" id="ARBA00022786"/>
    </source>
</evidence>
<feature type="compositionally biased region" description="Low complexity" evidence="28">
    <location>
        <begin position="271"/>
        <end position="281"/>
    </location>
</feature>
<evidence type="ECO:0000256" key="26">
    <source>
        <dbReference type="ARBA" id="ARBA00071147"/>
    </source>
</evidence>
<dbReference type="InterPro" id="IPR033270">
    <property type="entry name" value="VPRBP/DCAF1"/>
</dbReference>
<protein>
    <recommendedName>
        <fullName evidence="26">DDB1- and CUL4-associated factor 1</fullName>
        <ecNumber evidence="5">2.7.11.1</ecNumber>
    </recommendedName>
    <alternativeName>
        <fullName evidence="27">Serine/threonine-protein kinase VPRBP</fullName>
    </alternativeName>
</protein>
<keyword evidence="14" id="KW-0418">Kinase</keyword>
<dbReference type="GO" id="GO:0004674">
    <property type="term" value="F:protein serine/threonine kinase activity"/>
    <property type="evidence" value="ECO:0007669"/>
    <property type="project" value="UniProtKB-KW"/>
</dbReference>
<evidence type="ECO:0000256" key="19">
    <source>
        <dbReference type="ARBA" id="ARBA00023015"/>
    </source>
</evidence>
<evidence type="ECO:0000256" key="1">
    <source>
        <dbReference type="ARBA" id="ARBA00004123"/>
    </source>
</evidence>
<dbReference type="GO" id="GO:0005813">
    <property type="term" value="C:centrosome"/>
    <property type="evidence" value="ECO:0007669"/>
    <property type="project" value="UniProtKB-SubCell"/>
</dbReference>
<comment type="catalytic activity">
    <reaction evidence="23">
        <text>L-threonyl-[protein] + ATP = O-phospho-L-threonyl-[protein] + ADP + H(+)</text>
        <dbReference type="Rhea" id="RHEA:46608"/>
        <dbReference type="Rhea" id="RHEA-COMP:11060"/>
        <dbReference type="Rhea" id="RHEA-COMP:11605"/>
        <dbReference type="ChEBI" id="CHEBI:15378"/>
        <dbReference type="ChEBI" id="CHEBI:30013"/>
        <dbReference type="ChEBI" id="CHEBI:30616"/>
        <dbReference type="ChEBI" id="CHEBI:61977"/>
        <dbReference type="ChEBI" id="CHEBI:456216"/>
        <dbReference type="EC" id="2.7.11.1"/>
    </reaction>
</comment>
<evidence type="ECO:0000256" key="11">
    <source>
        <dbReference type="ARBA" id="ARBA00022679"/>
    </source>
</evidence>
<dbReference type="EnsemblMetazoa" id="XM_022791819">
    <property type="protein sequence ID" value="XP_022647554"/>
    <property type="gene ID" value="LOC111244576"/>
</dbReference>
<evidence type="ECO:0000256" key="7">
    <source>
        <dbReference type="ARBA" id="ARBA00022527"/>
    </source>
</evidence>
<evidence type="ECO:0000313" key="29">
    <source>
        <dbReference type="EnsemblMetazoa" id="XP_022647554"/>
    </source>
</evidence>
<evidence type="ECO:0000256" key="12">
    <source>
        <dbReference type="ARBA" id="ARBA00022737"/>
    </source>
</evidence>
<dbReference type="FunCoup" id="A0A7M7J754">
    <property type="interactions" value="1760"/>
</dbReference>
<keyword evidence="21" id="KW-0206">Cytoskeleton</keyword>
<evidence type="ECO:0000256" key="22">
    <source>
        <dbReference type="ARBA" id="ARBA00023242"/>
    </source>
</evidence>
<proteinExistence type="inferred from homology"/>
<evidence type="ECO:0000256" key="28">
    <source>
        <dbReference type="SAM" id="MobiDB-lite"/>
    </source>
</evidence>
<evidence type="ECO:0000256" key="27">
    <source>
        <dbReference type="ARBA" id="ARBA00078221"/>
    </source>
</evidence>
<dbReference type="SUPFAM" id="SSF48371">
    <property type="entry name" value="ARM repeat"/>
    <property type="match status" value="1"/>
</dbReference>
<dbReference type="GeneID" id="111244576"/>
<evidence type="ECO:0000256" key="21">
    <source>
        <dbReference type="ARBA" id="ARBA00023212"/>
    </source>
</evidence>
<keyword evidence="8" id="KW-0597">Phosphoprotein</keyword>
<keyword evidence="13" id="KW-0547">Nucleotide-binding</keyword>
<evidence type="ECO:0000256" key="16">
    <source>
        <dbReference type="ARBA" id="ARBA00022840"/>
    </source>
</evidence>
<evidence type="ECO:0000256" key="20">
    <source>
        <dbReference type="ARBA" id="ARBA00023163"/>
    </source>
</evidence>
<evidence type="ECO:0000256" key="8">
    <source>
        <dbReference type="ARBA" id="ARBA00022553"/>
    </source>
</evidence>
<dbReference type="InParanoid" id="A0A7M7J754"/>
<keyword evidence="15" id="KW-0833">Ubl conjugation pathway</keyword>
<comment type="similarity">
    <text evidence="4">Belongs to the VPRBP/DCAF1 family.</text>
</comment>
<comment type="catalytic activity">
    <reaction evidence="24">
        <text>L-seryl-[protein] + ATP = O-phospho-L-seryl-[protein] + ADP + H(+)</text>
        <dbReference type="Rhea" id="RHEA:17989"/>
        <dbReference type="Rhea" id="RHEA-COMP:9863"/>
        <dbReference type="Rhea" id="RHEA-COMP:11604"/>
        <dbReference type="ChEBI" id="CHEBI:15378"/>
        <dbReference type="ChEBI" id="CHEBI:29999"/>
        <dbReference type="ChEBI" id="CHEBI:30616"/>
        <dbReference type="ChEBI" id="CHEBI:83421"/>
        <dbReference type="ChEBI" id="CHEBI:456216"/>
        <dbReference type="EC" id="2.7.11.1"/>
    </reaction>
</comment>
<dbReference type="GO" id="GO:0006325">
    <property type="term" value="P:chromatin organization"/>
    <property type="evidence" value="ECO:0007669"/>
    <property type="project" value="UniProtKB-KW"/>
</dbReference>
<dbReference type="InterPro" id="IPR016024">
    <property type="entry name" value="ARM-type_fold"/>
</dbReference>
<evidence type="ECO:0000256" key="24">
    <source>
        <dbReference type="ARBA" id="ARBA00048679"/>
    </source>
</evidence>
<dbReference type="PROSITE" id="PS50896">
    <property type="entry name" value="LISH"/>
    <property type="match status" value="1"/>
</dbReference>
<dbReference type="InterPro" id="IPR036322">
    <property type="entry name" value="WD40_repeat_dom_sf"/>
</dbReference>
<dbReference type="Proteomes" id="UP000594260">
    <property type="component" value="Unplaced"/>
</dbReference>
<keyword evidence="7" id="KW-0723">Serine/threonine-protein kinase</keyword>
<feature type="compositionally biased region" description="Polar residues" evidence="28">
    <location>
        <begin position="240"/>
        <end position="252"/>
    </location>
</feature>
<dbReference type="OrthoDB" id="27563at2759"/>
<dbReference type="GO" id="GO:0016567">
    <property type="term" value="P:protein ubiquitination"/>
    <property type="evidence" value="ECO:0007669"/>
    <property type="project" value="UniProtKB-UniPathway"/>
</dbReference>
<feature type="region of interest" description="Disordered" evidence="28">
    <location>
        <begin position="693"/>
        <end position="748"/>
    </location>
</feature>
<evidence type="ECO:0000256" key="25">
    <source>
        <dbReference type="ARBA" id="ARBA00063313"/>
    </source>
</evidence>
<evidence type="ECO:0000313" key="30">
    <source>
        <dbReference type="Proteomes" id="UP000594260"/>
    </source>
</evidence>
<evidence type="ECO:0000256" key="3">
    <source>
        <dbReference type="ARBA" id="ARBA00004906"/>
    </source>
</evidence>
<dbReference type="FunFam" id="2.130.10.10:FF:000055">
    <property type="entry name" value="DDB1 and CUL4-associated factor 1"/>
    <property type="match status" value="1"/>
</dbReference>
<feature type="compositionally biased region" description="Polar residues" evidence="28">
    <location>
        <begin position="696"/>
        <end position="710"/>
    </location>
</feature>
<evidence type="ECO:0000256" key="6">
    <source>
        <dbReference type="ARBA" id="ARBA00022490"/>
    </source>
</evidence>
<dbReference type="PANTHER" id="PTHR13129">
    <property type="entry name" value="VPRBP PROTEIN-RELATED"/>
    <property type="match status" value="1"/>
</dbReference>
<keyword evidence="6" id="KW-0963">Cytoplasm</keyword>
<dbReference type="Gene3D" id="2.130.10.10">
    <property type="entry name" value="YVTN repeat-like/Quinoprotein amine dehydrogenase"/>
    <property type="match status" value="1"/>
</dbReference>
<keyword evidence="18" id="KW-0007">Acetylation</keyword>
<dbReference type="Gene3D" id="1.25.10.10">
    <property type="entry name" value="Leucine-rich Repeat Variant"/>
    <property type="match status" value="1"/>
</dbReference>
<dbReference type="RefSeq" id="XP_022647554.1">
    <property type="nucleotide sequence ID" value="XM_022791819.1"/>
</dbReference>
<feature type="compositionally biased region" description="Basic and acidic residues" evidence="28">
    <location>
        <begin position="220"/>
        <end position="231"/>
    </location>
</feature>
<keyword evidence="19" id="KW-0805">Transcription regulation</keyword>
<keyword evidence="16" id="KW-0067">ATP-binding</keyword>
<dbReference type="CTD" id="37462"/>
<comment type="subcellular location">
    <subcellularLocation>
        <location evidence="2">Cytoplasm</location>
        <location evidence="2">Cytoskeleton</location>
        <location evidence="2">Microtubule organizing center</location>
        <location evidence="2">Centrosome</location>
    </subcellularLocation>
    <subcellularLocation>
        <location evidence="1">Nucleus</location>
    </subcellularLocation>
</comment>
<feature type="region of interest" description="Disordered" evidence="28">
    <location>
        <begin position="1407"/>
        <end position="1489"/>
    </location>
</feature>
<keyword evidence="30" id="KW-1185">Reference proteome</keyword>
<keyword evidence="12" id="KW-0677">Repeat</keyword>
<dbReference type="UniPathway" id="UPA00143"/>
<dbReference type="EC" id="2.7.11.1" evidence="5"/>
<evidence type="ECO:0000256" key="14">
    <source>
        <dbReference type="ARBA" id="ARBA00022777"/>
    </source>
</evidence>
<dbReference type="SUPFAM" id="SSF50978">
    <property type="entry name" value="WD40 repeat-like"/>
    <property type="match status" value="1"/>
</dbReference>
<evidence type="ECO:0000256" key="4">
    <source>
        <dbReference type="ARBA" id="ARBA00008845"/>
    </source>
</evidence>
<dbReference type="InterPro" id="IPR006594">
    <property type="entry name" value="LisH"/>
</dbReference>
<comment type="subunit">
    <text evidence="25">Component of the DCX (DDB1-CUL4-X-box) E3 ubiquitin-protein ligase complex, named CUL4A-RBX1-DDB1-DCAF1/VPRBP complex. Interacts with DDB1; the interaction is direct. Also forms a ternary complex with DDA1 and DDB1. Interacts with NF2 (via FERM domain). Component of the EDVP complex, a E3 ligase complex containing DYRK2, EDD/UBR5, DDB1 and DCAF1. Interacts with DYRK2; the interaction is direct. Interacts with RAG1; the interaction is direct. Interacts with LLGL1 and LLGL2. Interacts with histone H3. Interacts with ESR1 and LATS1; probably recruited by LATS1 to promote ESR1 ubiquitination and ubiquitin-mediated proteasomal degradation. Directly interacts with TET1, TET2 and TET3 (via C-terminus). Interacts with CEP78; promoting DCAF1 localization to centrosomes.</text>
</comment>
<evidence type="ECO:0000256" key="5">
    <source>
        <dbReference type="ARBA" id="ARBA00012513"/>
    </source>
</evidence>
<feature type="compositionally biased region" description="Acidic residues" evidence="28">
    <location>
        <begin position="1410"/>
        <end position="1429"/>
    </location>
</feature>
<organism evidence="29 30">
    <name type="scientific">Varroa destructor</name>
    <name type="common">Honeybee mite</name>
    <dbReference type="NCBI Taxonomy" id="109461"/>
    <lineage>
        <taxon>Eukaryota</taxon>
        <taxon>Metazoa</taxon>
        <taxon>Ecdysozoa</taxon>
        <taxon>Arthropoda</taxon>
        <taxon>Chelicerata</taxon>
        <taxon>Arachnida</taxon>
        <taxon>Acari</taxon>
        <taxon>Parasitiformes</taxon>
        <taxon>Mesostigmata</taxon>
        <taxon>Gamasina</taxon>
        <taxon>Dermanyssoidea</taxon>
        <taxon>Varroidae</taxon>
        <taxon>Varroa</taxon>
    </lineage>
</organism>
<dbReference type="PANTHER" id="PTHR13129:SF4">
    <property type="entry name" value="DDB1- AND CUL4-ASSOCIATED FACTOR 1"/>
    <property type="match status" value="1"/>
</dbReference>
<dbReference type="GO" id="GO:0005524">
    <property type="term" value="F:ATP binding"/>
    <property type="evidence" value="ECO:0007669"/>
    <property type="project" value="UniProtKB-KW"/>
</dbReference>
<evidence type="ECO:0000256" key="10">
    <source>
        <dbReference type="ARBA" id="ARBA00022581"/>
    </source>
</evidence>
<comment type="pathway">
    <text evidence="3">Protein modification; protein ubiquitination.</text>
</comment>
<evidence type="ECO:0000256" key="9">
    <source>
        <dbReference type="ARBA" id="ARBA00022574"/>
    </source>
</evidence>
<evidence type="ECO:0000256" key="17">
    <source>
        <dbReference type="ARBA" id="ARBA00022853"/>
    </source>
</evidence>
<dbReference type="GO" id="GO:0080008">
    <property type="term" value="C:Cul4-RING E3 ubiquitin ligase complex"/>
    <property type="evidence" value="ECO:0007669"/>
    <property type="project" value="TreeGrafter"/>
</dbReference>
<accession>A0A7M7J754</accession>
<keyword evidence="22" id="KW-0539">Nucleus</keyword>
<sequence length="1489" mass="165536">MPDSAPGGGPDQATGAATGGSINELNQILDEWGQSRGAGQDPIPVLSRLCEVVERENELYLKMDIDPFDDRHPSRTNPNSALGSLLRTLFRNDEFMDTLVNTYISARDNKKLNELACRLLYDILPGLEGSIVFQETEGIVSKLYHWAEHADNPLKSYAIGLLGAAMEVADIAANWRDHNAKLIPLLLNELRELSCLPSEVPPERKLLFLERPFAQLCNGREKAGGDGKGGQKENLAFDKQPTTASSSNYTPSNRKRKRQTSPADKKGALRSSQPTSTPTSLTVRSGLLADCSNSSWAEMELLTIGHYQIYPLSVEMRQRFILQYLTKLGEYQEFLSFIFEKNVLQLILRYINLKENHDVRLAFEALCYLASLMCHKKFSMEFLKAGGVQRLLEVYRPSVAATGVSICLYYLGYSEDAMEKLCQQPPDVLTELIRYALWLLERSHDSSKCHAIMFLGMAFTYPKFLEYFDAEDGLRRLVNVVSTLDAITNPSINDERHDCENEDKHFASMQTARHVCHSLKKYFEAQLVITAEKLRRGADGAHRDHLLGSKALRLKPEELEETMDFVLNNLPAKSKWHAVDEFISLGGVQLMLKLIMITQEDAGHAGGKTETVRSALEVVGICTLTPRSQMVLTEVIENPNPELDMEDQQEPNGMGLILDILDCDSHGFHSESADLQKAALQIIHNCVGGPVRRPSGATQGTPIQNHSLVNMNGDVPGSGPSSQAQTNSAQGPTNSASGSKSRGSKSGEGTVLHRMWRCLRSHNGIMVLLGRLAVKVPITGADAIRMMACKALCGLARCPTVQQIMSKLPLFTRGHLETLTKEPVLHDHSALHAKFCTYASRLAELVTGTALSRGGNSDLPVARRGDACLVAPVADIKYKTSDLLILMYEHMLGAGLTESANALLKEARLQEALNTRRQQMTGRDVGVVAHRRGVNREISRAGQALSPQPPLTNVPVTPQSKTIPLNRSRADSAGLTPITPIGRRSLKSLTLVEKSEQRDVLSPVIRKNVASIAENALSLDSIVREYLGVQHANCRMPVATCPPFQLLAKHRCEEPILKMRAPFNVTQRLSRRQTDWPWGGRYGARMTRKFIYSKFKPVRTFREPEMPANFTCCSFSACNEMLFVGTGNGELKVFNVHTGTDEATYNCHDTDLTHCQSSKDGTLILTSSFFREPLSVLWTFTDLFQQKVSFKDDSYVEFGKLSDERILGTQYGIARLYDTSTGRKISQFVDQKLANQYIKNRATLNPTDELVLNDGVLWDVRRSQPVHKFDKFNPYLNGVFAPNGLEVIANTEVWDLRTFKLLHTLSALNQCQVLFNARGDVIYGAMVVCEDMDQERDQQLQNMFGNSFKTIDATDYSNIATIDIKRRICDIKTDGRDMYLAIVENAGERTQMGTDSVVRLYEVGRQKLEDDVDDNEQDDDDVDDDDDEASSSSASDDLFNDTVDIDDPAGFSPMEDDEDDEEGSFADTEGSSAGGEDDSEDEGWVVTTN</sequence>
<dbReference type="InterPro" id="IPR011989">
    <property type="entry name" value="ARM-like"/>
</dbReference>